<evidence type="ECO:0000313" key="2">
    <source>
        <dbReference type="EMBL" id="KAK3886299.1"/>
    </source>
</evidence>
<organism evidence="2 3">
    <name type="scientific">Petrolisthes cinctipes</name>
    <name type="common">Flat porcelain crab</name>
    <dbReference type="NCBI Taxonomy" id="88211"/>
    <lineage>
        <taxon>Eukaryota</taxon>
        <taxon>Metazoa</taxon>
        <taxon>Ecdysozoa</taxon>
        <taxon>Arthropoda</taxon>
        <taxon>Crustacea</taxon>
        <taxon>Multicrustacea</taxon>
        <taxon>Malacostraca</taxon>
        <taxon>Eumalacostraca</taxon>
        <taxon>Eucarida</taxon>
        <taxon>Decapoda</taxon>
        <taxon>Pleocyemata</taxon>
        <taxon>Anomura</taxon>
        <taxon>Galatheoidea</taxon>
        <taxon>Porcellanidae</taxon>
        <taxon>Petrolisthes</taxon>
    </lineage>
</organism>
<dbReference type="PANTHER" id="PTHR47027">
    <property type="entry name" value="REVERSE TRANSCRIPTASE DOMAIN-CONTAINING PROTEIN"/>
    <property type="match status" value="1"/>
</dbReference>
<dbReference type="EMBL" id="JAWQEG010000711">
    <property type="protein sequence ID" value="KAK3886299.1"/>
    <property type="molecule type" value="Genomic_DNA"/>
</dbReference>
<feature type="compositionally biased region" description="Polar residues" evidence="1">
    <location>
        <begin position="144"/>
        <end position="154"/>
    </location>
</feature>
<keyword evidence="3" id="KW-1185">Reference proteome</keyword>
<accession>A0AAE1KVF9</accession>
<reference evidence="2" key="1">
    <citation type="submission" date="2023-10" db="EMBL/GenBank/DDBJ databases">
        <title>Genome assemblies of two species of porcelain crab, Petrolisthes cinctipes and Petrolisthes manimaculis (Anomura: Porcellanidae).</title>
        <authorList>
            <person name="Angst P."/>
        </authorList>
    </citation>
    <scope>NUCLEOTIDE SEQUENCE</scope>
    <source>
        <strain evidence="2">PB745_01</strain>
        <tissue evidence="2">Gill</tissue>
    </source>
</reference>
<feature type="region of interest" description="Disordered" evidence="1">
    <location>
        <begin position="134"/>
        <end position="154"/>
    </location>
</feature>
<dbReference type="AlphaFoldDB" id="A0AAE1KVF9"/>
<protein>
    <submittedName>
        <fullName evidence="2">Uncharacterized protein</fullName>
    </submittedName>
</protein>
<evidence type="ECO:0000256" key="1">
    <source>
        <dbReference type="SAM" id="MobiDB-lite"/>
    </source>
</evidence>
<comment type="caution">
    <text evidence="2">The sequence shown here is derived from an EMBL/GenBank/DDBJ whole genome shotgun (WGS) entry which is preliminary data.</text>
</comment>
<dbReference type="Proteomes" id="UP001286313">
    <property type="component" value="Unassembled WGS sequence"/>
</dbReference>
<name>A0AAE1KVF9_PETCI</name>
<sequence length="154" mass="17567">MLNEIPPDTPTIDLQFRMDGGVFNFARLCAKTKTTKTLLREMQYTDNNATPGSILTSTPTCKKDVENRMSAAHSAYGRLSCRVFNNHALTMATKIMVFQAIVLSTLLYVCQTWTLYRSDIQSLERFQQYKLRPEPDHEEPQSCVIKTNSSVPWP</sequence>
<proteinExistence type="predicted"/>
<evidence type="ECO:0000313" key="3">
    <source>
        <dbReference type="Proteomes" id="UP001286313"/>
    </source>
</evidence>
<gene>
    <name evidence="2" type="ORF">Pcinc_009543</name>
</gene>
<dbReference type="PANTHER" id="PTHR47027:SF20">
    <property type="entry name" value="REVERSE TRANSCRIPTASE-LIKE PROTEIN WITH RNA-DIRECTED DNA POLYMERASE DOMAIN"/>
    <property type="match status" value="1"/>
</dbReference>